<dbReference type="Gene3D" id="2.60.40.1180">
    <property type="entry name" value="Golgi alpha-mannosidase II"/>
    <property type="match status" value="1"/>
</dbReference>
<dbReference type="Proteomes" id="UP000290253">
    <property type="component" value="Unassembled WGS sequence"/>
</dbReference>
<reference evidence="1 2" key="1">
    <citation type="journal article" date="2016" name="Int. J. Syst. Evol. Microbiol.">
        <title>Acidipila dinghuensis sp. nov., an acidobacterium isolated from forest soil.</title>
        <authorList>
            <person name="Jiang Y.W."/>
            <person name="Wang J."/>
            <person name="Chen M.H."/>
            <person name="Lv Y.Y."/>
            <person name="Qiu L.H."/>
        </authorList>
    </citation>
    <scope>NUCLEOTIDE SEQUENCE [LARGE SCALE GENOMIC DNA]</scope>
    <source>
        <strain evidence="1 2">DHOF10</strain>
    </source>
</reference>
<evidence type="ECO:0000313" key="1">
    <source>
        <dbReference type="EMBL" id="RXS98028.1"/>
    </source>
</evidence>
<proteinExistence type="predicted"/>
<dbReference type="PROSITE" id="PS51318">
    <property type="entry name" value="TAT"/>
    <property type="match status" value="1"/>
</dbReference>
<gene>
    <name evidence="1" type="ORF">ESZ00_09350</name>
</gene>
<protein>
    <recommendedName>
        <fullName evidence="3">Beta-glucuronidase C-terminal domain-containing protein</fullName>
    </recommendedName>
</protein>
<comment type="caution">
    <text evidence="1">The sequence shown here is derived from an EMBL/GenBank/DDBJ whole genome shotgun (WGS) entry which is preliminary data.</text>
</comment>
<dbReference type="InterPro" id="IPR006311">
    <property type="entry name" value="TAT_signal"/>
</dbReference>
<accession>A0A4Q1SK23</accession>
<dbReference type="AlphaFoldDB" id="A0A4Q1SK23"/>
<organism evidence="1 2">
    <name type="scientific">Silvibacterium dinghuense</name>
    <dbReference type="NCBI Taxonomy" id="1560006"/>
    <lineage>
        <taxon>Bacteria</taxon>
        <taxon>Pseudomonadati</taxon>
        <taxon>Acidobacteriota</taxon>
        <taxon>Terriglobia</taxon>
        <taxon>Terriglobales</taxon>
        <taxon>Acidobacteriaceae</taxon>
        <taxon>Silvibacterium</taxon>
    </lineage>
</organism>
<dbReference type="InterPro" id="IPR052974">
    <property type="entry name" value="GH79_Enzymes"/>
</dbReference>
<dbReference type="PANTHER" id="PTHR36183">
    <property type="entry name" value="BETA-GLUCURONIDASE"/>
    <property type="match status" value="1"/>
</dbReference>
<dbReference type="Gene3D" id="3.20.20.80">
    <property type="entry name" value="Glycosidases"/>
    <property type="match status" value="1"/>
</dbReference>
<evidence type="ECO:0000313" key="2">
    <source>
        <dbReference type="Proteomes" id="UP000290253"/>
    </source>
</evidence>
<dbReference type="SUPFAM" id="SSF51445">
    <property type="entry name" value="(Trans)glycosidases"/>
    <property type="match status" value="1"/>
</dbReference>
<dbReference type="OrthoDB" id="5166947at2"/>
<keyword evidence="2" id="KW-1185">Reference proteome</keyword>
<evidence type="ECO:0008006" key="3">
    <source>
        <dbReference type="Google" id="ProtNLM"/>
    </source>
</evidence>
<dbReference type="InterPro" id="IPR017853">
    <property type="entry name" value="GH"/>
</dbReference>
<dbReference type="EMBL" id="SDMK01000001">
    <property type="protein sequence ID" value="RXS98028.1"/>
    <property type="molecule type" value="Genomic_DNA"/>
</dbReference>
<sequence length="477" mass="51557">MLSRRTALKWILNSAAGLAVTGGNGRARAQGDSPLALRPSGGPPVAIADEFMGLGYEMSSVAPIGLLSGDNHTYIELVRGLSEHGVIRVGGIVADYTRFDPRGQSVADPHNTVITEESLYQFAKFLKQTGWRAIWSLNFAQGTVQDAVSEAQAVSQALGAHLLAFELGNEVENYGRGPRAFRPSSWDYAAYRKEYGEWTAAIRKAVPSARFAAPDTASSVEWAEQMARDANGDVQLLTTHYYRAHQAQGSAELLATPDPRLRDVLTRMRAASTQSRIPWRLCETNSFSGGGLPGVSDATIGALWTLDTLLLTASYGCSGINLETGVNQLGFLSSYSPIRNDQEGHASPGVPYYGMLAFAEARRRCTQVLPVDFDAEGRSITAYTLGHAGKPHVAVVINRDAKREALVGIHDLQMGHVHTLRLMGSATNDANPVRFGDAFVQDDGRWAAAWSETILDGMLKVPAMSAVVARSKESHRE</sequence>
<name>A0A4Q1SK23_9BACT</name>
<dbReference type="RefSeq" id="WP_129207807.1">
    <property type="nucleotide sequence ID" value="NZ_BMGU01000001.1"/>
</dbReference>
<dbReference type="PANTHER" id="PTHR36183:SF2">
    <property type="entry name" value="BETA-GLUCURONIDASE C-TERMINAL DOMAIN-CONTAINING PROTEIN"/>
    <property type="match status" value="1"/>
</dbReference>
<dbReference type="InterPro" id="IPR013780">
    <property type="entry name" value="Glyco_hydro_b"/>
</dbReference>